<evidence type="ECO:0000313" key="2">
    <source>
        <dbReference type="Proteomes" id="UP000499080"/>
    </source>
</evidence>
<accession>A0A4Y2E5M0</accession>
<dbReference type="EMBL" id="BGPR01000496">
    <property type="protein sequence ID" value="GBM23328.1"/>
    <property type="molecule type" value="Genomic_DNA"/>
</dbReference>
<dbReference type="Proteomes" id="UP000499080">
    <property type="component" value="Unassembled WGS sequence"/>
</dbReference>
<evidence type="ECO:0000313" key="1">
    <source>
        <dbReference type="EMBL" id="GBM23328.1"/>
    </source>
</evidence>
<name>A0A4Y2E5M0_ARAVE</name>
<sequence>MYGACSAYKYQHFILPQDYIFEAACHKNSWAYSILPRQHTHGEFLTPPFLFEILGITKNLPLLLHVPKWGSSKKKIRAEESGEMGFLTFYWGVGVKLTRACASVSDSFNVMTMSAYERAQQRRKE</sequence>
<organism evidence="1 2">
    <name type="scientific">Araneus ventricosus</name>
    <name type="common">Orbweaver spider</name>
    <name type="synonym">Epeira ventricosa</name>
    <dbReference type="NCBI Taxonomy" id="182803"/>
    <lineage>
        <taxon>Eukaryota</taxon>
        <taxon>Metazoa</taxon>
        <taxon>Ecdysozoa</taxon>
        <taxon>Arthropoda</taxon>
        <taxon>Chelicerata</taxon>
        <taxon>Arachnida</taxon>
        <taxon>Araneae</taxon>
        <taxon>Araneomorphae</taxon>
        <taxon>Entelegynae</taxon>
        <taxon>Araneoidea</taxon>
        <taxon>Araneidae</taxon>
        <taxon>Araneus</taxon>
    </lineage>
</organism>
<dbReference type="AlphaFoldDB" id="A0A4Y2E5M0"/>
<comment type="caution">
    <text evidence="1">The sequence shown here is derived from an EMBL/GenBank/DDBJ whole genome shotgun (WGS) entry which is preliminary data.</text>
</comment>
<gene>
    <name evidence="1" type="ORF">AVEN_97740_1</name>
</gene>
<reference evidence="1 2" key="1">
    <citation type="journal article" date="2019" name="Sci. Rep.">
        <title>Orb-weaving spider Araneus ventricosus genome elucidates the spidroin gene catalogue.</title>
        <authorList>
            <person name="Kono N."/>
            <person name="Nakamura H."/>
            <person name="Ohtoshi R."/>
            <person name="Moran D.A.P."/>
            <person name="Shinohara A."/>
            <person name="Yoshida Y."/>
            <person name="Fujiwara M."/>
            <person name="Mori M."/>
            <person name="Tomita M."/>
            <person name="Arakawa K."/>
        </authorList>
    </citation>
    <scope>NUCLEOTIDE SEQUENCE [LARGE SCALE GENOMIC DNA]</scope>
</reference>
<proteinExistence type="predicted"/>
<protein>
    <submittedName>
        <fullName evidence="1">Uncharacterized protein</fullName>
    </submittedName>
</protein>
<keyword evidence="2" id="KW-1185">Reference proteome</keyword>